<dbReference type="EMBL" id="BSEN01000006">
    <property type="protein sequence ID" value="GLJ76155.1"/>
    <property type="molecule type" value="Genomic_DNA"/>
</dbReference>
<dbReference type="InterPro" id="IPR009057">
    <property type="entry name" value="Homeodomain-like_sf"/>
</dbReference>
<dbReference type="InterPro" id="IPR018060">
    <property type="entry name" value="HTH_AraC"/>
</dbReference>
<reference evidence="5" key="2">
    <citation type="submission" date="2023-01" db="EMBL/GenBank/DDBJ databases">
        <authorList>
            <person name="Sun Q."/>
            <person name="Evtushenko L."/>
        </authorList>
    </citation>
    <scope>NUCLEOTIDE SEQUENCE</scope>
    <source>
        <strain evidence="5">VKM Ac-1401</strain>
    </source>
</reference>
<dbReference type="PRINTS" id="PR00032">
    <property type="entry name" value="HTHARAC"/>
</dbReference>
<accession>A0A9W6LZR0</accession>
<evidence type="ECO:0000256" key="3">
    <source>
        <dbReference type="ARBA" id="ARBA00023163"/>
    </source>
</evidence>
<evidence type="ECO:0000256" key="1">
    <source>
        <dbReference type="ARBA" id="ARBA00023015"/>
    </source>
</evidence>
<evidence type="ECO:0000313" key="5">
    <source>
        <dbReference type="EMBL" id="GLJ76155.1"/>
    </source>
</evidence>
<dbReference type="RefSeq" id="WP_271176817.1">
    <property type="nucleotide sequence ID" value="NZ_BAAAJO010000005.1"/>
</dbReference>
<dbReference type="SUPFAM" id="SSF46689">
    <property type="entry name" value="Homeodomain-like"/>
    <property type="match status" value="2"/>
</dbReference>
<dbReference type="Proteomes" id="UP001142372">
    <property type="component" value="Unassembled WGS sequence"/>
</dbReference>
<dbReference type="Pfam" id="PF12852">
    <property type="entry name" value="Cupin_6"/>
    <property type="match status" value="1"/>
</dbReference>
<organism evidence="5 6">
    <name type="scientific">Leifsonia poae</name>
    <dbReference type="NCBI Taxonomy" id="110933"/>
    <lineage>
        <taxon>Bacteria</taxon>
        <taxon>Bacillati</taxon>
        <taxon>Actinomycetota</taxon>
        <taxon>Actinomycetes</taxon>
        <taxon>Micrococcales</taxon>
        <taxon>Microbacteriaceae</taxon>
        <taxon>Leifsonia</taxon>
    </lineage>
</organism>
<evidence type="ECO:0000256" key="2">
    <source>
        <dbReference type="ARBA" id="ARBA00023125"/>
    </source>
</evidence>
<sequence length="240" mass="25299">MVVIPAGSSHRVVTEGAGVLRPTTERQGRTFALTSSEGGGHPVIDLFCGHYTVGAGAGAILFGSLPTPTHVSLFRSEGGRDLLTGLSSLMRSEASHDGAGSAAIMSAFCTVLMALVLRTPASSGGNSLLWTAVSEPRMGEIVRLVLDDPGGDWSIDRLRRRSSMSRATFIRHFQAATGMTFGRFLARARLMTAADQLVGTDLSVAAIAAAVGFRSESAFARAFRAELGDTPARFRRSQAE</sequence>
<dbReference type="PROSITE" id="PS01124">
    <property type="entry name" value="HTH_ARAC_FAMILY_2"/>
    <property type="match status" value="1"/>
</dbReference>
<keyword evidence="1" id="KW-0805">Transcription regulation</keyword>
<evidence type="ECO:0000259" key="4">
    <source>
        <dbReference type="PROSITE" id="PS01124"/>
    </source>
</evidence>
<dbReference type="GO" id="GO:0043565">
    <property type="term" value="F:sequence-specific DNA binding"/>
    <property type="evidence" value="ECO:0007669"/>
    <property type="project" value="InterPro"/>
</dbReference>
<dbReference type="PROSITE" id="PS00041">
    <property type="entry name" value="HTH_ARAC_FAMILY_1"/>
    <property type="match status" value="1"/>
</dbReference>
<dbReference type="SMART" id="SM00342">
    <property type="entry name" value="HTH_ARAC"/>
    <property type="match status" value="1"/>
</dbReference>
<comment type="caution">
    <text evidence="5">The sequence shown here is derived from an EMBL/GenBank/DDBJ whole genome shotgun (WGS) entry which is preliminary data.</text>
</comment>
<dbReference type="Gene3D" id="1.10.10.60">
    <property type="entry name" value="Homeodomain-like"/>
    <property type="match status" value="2"/>
</dbReference>
<dbReference type="AlphaFoldDB" id="A0A9W6LZR0"/>
<dbReference type="Pfam" id="PF12833">
    <property type="entry name" value="HTH_18"/>
    <property type="match status" value="1"/>
</dbReference>
<keyword evidence="2" id="KW-0238">DNA-binding</keyword>
<dbReference type="InterPro" id="IPR032783">
    <property type="entry name" value="AraC_lig"/>
</dbReference>
<dbReference type="InterPro" id="IPR018062">
    <property type="entry name" value="HTH_AraC-typ_CS"/>
</dbReference>
<name>A0A9W6LZR0_9MICO</name>
<protein>
    <recommendedName>
        <fullName evidence="4">HTH araC/xylS-type domain-containing protein</fullName>
    </recommendedName>
</protein>
<dbReference type="InterPro" id="IPR020449">
    <property type="entry name" value="Tscrpt_reg_AraC-type_HTH"/>
</dbReference>
<evidence type="ECO:0000313" key="6">
    <source>
        <dbReference type="Proteomes" id="UP001142372"/>
    </source>
</evidence>
<feature type="domain" description="HTH araC/xylS-type" evidence="4">
    <location>
        <begin position="139"/>
        <end position="237"/>
    </location>
</feature>
<reference evidence="5" key="1">
    <citation type="journal article" date="2014" name="Int. J. Syst. Evol. Microbiol.">
        <title>Complete genome sequence of Corynebacterium casei LMG S-19264T (=DSM 44701T), isolated from a smear-ripened cheese.</title>
        <authorList>
            <consortium name="US DOE Joint Genome Institute (JGI-PGF)"/>
            <person name="Walter F."/>
            <person name="Albersmeier A."/>
            <person name="Kalinowski J."/>
            <person name="Ruckert C."/>
        </authorList>
    </citation>
    <scope>NUCLEOTIDE SEQUENCE</scope>
    <source>
        <strain evidence="5">VKM Ac-1401</strain>
    </source>
</reference>
<keyword evidence="6" id="KW-1185">Reference proteome</keyword>
<dbReference type="GO" id="GO:0003700">
    <property type="term" value="F:DNA-binding transcription factor activity"/>
    <property type="evidence" value="ECO:0007669"/>
    <property type="project" value="InterPro"/>
</dbReference>
<dbReference type="PANTHER" id="PTHR11019">
    <property type="entry name" value="HTH-TYPE TRANSCRIPTIONAL REGULATOR NIMR"/>
    <property type="match status" value="1"/>
</dbReference>
<proteinExistence type="predicted"/>
<keyword evidence="3" id="KW-0804">Transcription</keyword>
<dbReference type="PANTHER" id="PTHR11019:SF159">
    <property type="entry name" value="TRANSCRIPTIONAL REGULATOR-RELATED"/>
    <property type="match status" value="1"/>
</dbReference>
<gene>
    <name evidence="5" type="ORF">GCM10017584_17290</name>
</gene>